<evidence type="ECO:0000256" key="3">
    <source>
        <dbReference type="ARBA" id="ARBA00022692"/>
    </source>
</evidence>
<keyword evidence="4 6" id="KW-1133">Transmembrane helix</keyword>
<evidence type="ECO:0000256" key="4">
    <source>
        <dbReference type="ARBA" id="ARBA00022989"/>
    </source>
</evidence>
<evidence type="ECO:0000259" key="7">
    <source>
        <dbReference type="Pfam" id="PF09924"/>
    </source>
</evidence>
<feature type="transmembrane region" description="Helical" evidence="6">
    <location>
        <begin position="504"/>
        <end position="523"/>
    </location>
</feature>
<evidence type="ECO:0000256" key="6">
    <source>
        <dbReference type="SAM" id="Phobius"/>
    </source>
</evidence>
<keyword evidence="2" id="KW-1003">Cell membrane</keyword>
<feature type="transmembrane region" description="Helical" evidence="6">
    <location>
        <begin position="62"/>
        <end position="82"/>
    </location>
</feature>
<dbReference type="GO" id="GO:0055091">
    <property type="term" value="P:phospholipid homeostasis"/>
    <property type="evidence" value="ECO:0007669"/>
    <property type="project" value="TreeGrafter"/>
</dbReference>
<comment type="subcellular location">
    <subcellularLocation>
        <location evidence="1">Cell membrane</location>
        <topology evidence="1">Multi-pass membrane protein</topology>
    </subcellularLocation>
</comment>
<organism evidence="8 9">
    <name type="scientific">Azoarcus indigens</name>
    <dbReference type="NCBI Taxonomy" id="29545"/>
    <lineage>
        <taxon>Bacteria</taxon>
        <taxon>Pseudomonadati</taxon>
        <taxon>Pseudomonadota</taxon>
        <taxon>Betaproteobacteria</taxon>
        <taxon>Rhodocyclales</taxon>
        <taxon>Zoogloeaceae</taxon>
        <taxon>Azoarcus</taxon>
    </lineage>
</organism>
<name>A0A4R6DNY0_9RHOO</name>
<feature type="transmembrane region" description="Helical" evidence="6">
    <location>
        <begin position="216"/>
        <end position="238"/>
    </location>
</feature>
<dbReference type="NCBIfam" id="NF033480">
    <property type="entry name" value="bifunc_MprF"/>
    <property type="match status" value="1"/>
</dbReference>
<feature type="transmembrane region" description="Helical" evidence="6">
    <location>
        <begin position="177"/>
        <end position="196"/>
    </location>
</feature>
<keyword evidence="9" id="KW-1185">Reference proteome</keyword>
<evidence type="ECO:0000313" key="8">
    <source>
        <dbReference type="EMBL" id="TDN46705.1"/>
    </source>
</evidence>
<feature type="transmembrane region" description="Helical" evidence="6">
    <location>
        <begin position="459"/>
        <end position="481"/>
    </location>
</feature>
<feature type="transmembrane region" description="Helical" evidence="6">
    <location>
        <begin position="380"/>
        <end position="399"/>
    </location>
</feature>
<dbReference type="InterPro" id="IPR016181">
    <property type="entry name" value="Acyl_CoA_acyltransferase"/>
</dbReference>
<evidence type="ECO:0000313" key="9">
    <source>
        <dbReference type="Proteomes" id="UP000295129"/>
    </source>
</evidence>
<feature type="transmembrane region" description="Helical" evidence="6">
    <location>
        <begin position="97"/>
        <end position="120"/>
    </location>
</feature>
<proteinExistence type="predicted"/>
<dbReference type="GO" id="GO:0005886">
    <property type="term" value="C:plasma membrane"/>
    <property type="evidence" value="ECO:0007669"/>
    <property type="project" value="UniProtKB-SubCell"/>
</dbReference>
<evidence type="ECO:0000256" key="2">
    <source>
        <dbReference type="ARBA" id="ARBA00022475"/>
    </source>
</evidence>
<feature type="transmembrane region" description="Helical" evidence="6">
    <location>
        <begin position="20"/>
        <end position="41"/>
    </location>
</feature>
<sequence>MSELSSTADVSAPPSAAVAALRRLALPVIVVLVLALAWFAFSHLMGEVSYADLKAALDAVPLTAIAAALVCTILSFAALTVYDLGALEFVGRKPPKVAVALTSFCAYAVGNTAGFGPLTAGAIRYRFYTPHGVEPDEVARIIAFVSLAFGFGLAGMAGLGLIAAARDFPMLPLPPQALQLLGGLIVALLAGLCFVVGQGRALRLFGHELRLPSRRLILRQFFATAVDVSASAAALWVLLPGDSISLPAFIAVYAVAIGLGVLSHVPAGLGVFETVIVAALSSQVAPEKVLGALVLYRVIYHLVPLALAVLLITALEARRAAASPLAHAALRAGRRLAPPLIGAFTLVLGALLIFSGVTPVGDEPLELLGAAVPLPLVEGAHFLASVLGVVLLIVARGLVYRLDGAWWLAIIIVPLSMVLALVKALALGEMLLLAALFAALLASRKSFSRQASLLHQALTPGWLAAVATLMITAVALLLFVYKDVAYTNELWWQFEFYSEAPRSLRALLGVLLTASVGAGWILLRPAARQSALPTAEELAQARRIVAAQPRVDAGLVAMGDKSLLFSEDGRAFIMYGRQGRSWVALSDPVGPRECWSGLVWRFVEMARQAGGRAAFYQVAPDSLALYADAGLMAFKLGEEARVSLPGFDLKGAKRANLRQALNKAEREGLVFEVVGTVEVEGILPELQAVSDAWMGHHQVREKRFSLGAFEPGYVCSQPVAVLRQAGRIVAFATLLTTALKEEASIDLMRFLPGAPNGVMDVLLLRLILHFQSEGYGWFTLGMAPLSGLSGSEAAPVWHRVGRAVFEHGERFYNFSGLRAFKAKFQPEWQPRYLAVSGGINPMLALADITVLISGGLKGVIGK</sequence>
<keyword evidence="5 6" id="KW-0472">Membrane</keyword>
<feature type="transmembrane region" description="Helical" evidence="6">
    <location>
        <begin position="141"/>
        <end position="165"/>
    </location>
</feature>
<dbReference type="RefSeq" id="WP_133594671.1">
    <property type="nucleotide sequence ID" value="NZ_SNVV01000026.1"/>
</dbReference>
<dbReference type="AlphaFoldDB" id="A0A4R6DNY0"/>
<dbReference type="PANTHER" id="PTHR34697:SF2">
    <property type="entry name" value="PHOSPHATIDYLGLYCEROL LYSYLTRANSFERASE"/>
    <property type="match status" value="1"/>
</dbReference>
<keyword evidence="8" id="KW-0808">Transferase</keyword>
<evidence type="ECO:0000256" key="1">
    <source>
        <dbReference type="ARBA" id="ARBA00004651"/>
    </source>
</evidence>
<feature type="transmembrane region" description="Helical" evidence="6">
    <location>
        <begin position="244"/>
        <end position="262"/>
    </location>
</feature>
<dbReference type="Proteomes" id="UP000295129">
    <property type="component" value="Unassembled WGS sequence"/>
</dbReference>
<gene>
    <name evidence="8" type="ORF">C7389_12612</name>
</gene>
<dbReference type="Pfam" id="PF09924">
    <property type="entry name" value="LPG_synthase_C"/>
    <property type="match status" value="1"/>
</dbReference>
<keyword evidence="3 6" id="KW-0812">Transmembrane</keyword>
<feature type="domain" description="Phosphatidylglycerol lysyltransferase C-terminal" evidence="7">
    <location>
        <begin position="550"/>
        <end position="834"/>
    </location>
</feature>
<dbReference type="InterPro" id="IPR024320">
    <property type="entry name" value="LPG_synthase_C"/>
</dbReference>
<accession>A0A4R6DNY0</accession>
<evidence type="ECO:0000256" key="5">
    <source>
        <dbReference type="ARBA" id="ARBA00023136"/>
    </source>
</evidence>
<dbReference type="SUPFAM" id="SSF55729">
    <property type="entry name" value="Acyl-CoA N-acyltransferases (Nat)"/>
    <property type="match status" value="1"/>
</dbReference>
<dbReference type="PANTHER" id="PTHR34697">
    <property type="entry name" value="PHOSPHATIDYLGLYCEROL LYSYLTRANSFERASE"/>
    <property type="match status" value="1"/>
</dbReference>
<feature type="transmembrane region" description="Helical" evidence="6">
    <location>
        <begin position="406"/>
        <end position="424"/>
    </location>
</feature>
<comment type="caution">
    <text evidence="8">The sequence shown here is derived from an EMBL/GenBank/DDBJ whole genome shotgun (WGS) entry which is preliminary data.</text>
</comment>
<feature type="transmembrane region" description="Helical" evidence="6">
    <location>
        <begin position="298"/>
        <end position="315"/>
    </location>
</feature>
<reference evidence="8 9" key="1">
    <citation type="submission" date="2019-03" db="EMBL/GenBank/DDBJ databases">
        <title>Genomic Encyclopedia of Type Strains, Phase IV (KMG-IV): sequencing the most valuable type-strain genomes for metagenomic binning, comparative biology and taxonomic classification.</title>
        <authorList>
            <person name="Goeker M."/>
        </authorList>
    </citation>
    <scope>NUCLEOTIDE SEQUENCE [LARGE SCALE GENOMIC DNA]</scope>
    <source>
        <strain evidence="8 9">DSM 12121</strain>
    </source>
</reference>
<dbReference type="InterPro" id="IPR051211">
    <property type="entry name" value="PG_lysyltransferase"/>
</dbReference>
<protein>
    <submittedName>
        <fullName evidence="8">Phosphatidylglycerol lysyltransferase</fullName>
    </submittedName>
</protein>
<dbReference type="EMBL" id="SNVV01000026">
    <property type="protein sequence ID" value="TDN46705.1"/>
    <property type="molecule type" value="Genomic_DNA"/>
</dbReference>
<feature type="transmembrane region" description="Helical" evidence="6">
    <location>
        <begin position="336"/>
        <end position="360"/>
    </location>
</feature>
<dbReference type="OrthoDB" id="145485at2"/>
<dbReference type="GO" id="GO:0016755">
    <property type="term" value="F:aminoacyltransferase activity"/>
    <property type="evidence" value="ECO:0007669"/>
    <property type="project" value="TreeGrafter"/>
</dbReference>